<comment type="caution">
    <text evidence="3">The sequence shown here is derived from an EMBL/GenBank/DDBJ whole genome shotgun (WGS) entry which is preliminary data.</text>
</comment>
<accession>A0A9W9K8E4</accession>
<feature type="region of interest" description="Disordered" evidence="1">
    <location>
        <begin position="317"/>
        <end position="344"/>
    </location>
</feature>
<reference evidence="3" key="2">
    <citation type="journal article" date="2023" name="IMA Fungus">
        <title>Comparative genomic study of the Penicillium genus elucidates a diverse pangenome and 15 lateral gene transfer events.</title>
        <authorList>
            <person name="Petersen C."/>
            <person name="Sorensen T."/>
            <person name="Nielsen M.R."/>
            <person name="Sondergaard T.E."/>
            <person name="Sorensen J.L."/>
            <person name="Fitzpatrick D.A."/>
            <person name="Frisvad J.C."/>
            <person name="Nielsen K.L."/>
        </authorList>
    </citation>
    <scope>NUCLEOTIDE SEQUENCE</scope>
    <source>
        <strain evidence="3">IBT 30069</strain>
    </source>
</reference>
<proteinExistence type="predicted"/>
<dbReference type="AlphaFoldDB" id="A0A9W9K8E4"/>
<dbReference type="Pfam" id="PF13391">
    <property type="entry name" value="HNH_2"/>
    <property type="match status" value="1"/>
</dbReference>
<evidence type="ECO:0000313" key="4">
    <source>
        <dbReference type="Proteomes" id="UP001149165"/>
    </source>
</evidence>
<protein>
    <recommendedName>
        <fullName evidence="2">HNH nuclease domain-containing protein</fullName>
    </recommendedName>
</protein>
<dbReference type="EMBL" id="JAPQKH010000005">
    <property type="protein sequence ID" value="KAJ5096705.1"/>
    <property type="molecule type" value="Genomic_DNA"/>
</dbReference>
<dbReference type="InterPro" id="IPR003615">
    <property type="entry name" value="HNH_nuc"/>
</dbReference>
<keyword evidence="4" id="KW-1185">Reference proteome</keyword>
<feature type="domain" description="HNH nuclease" evidence="2">
    <location>
        <begin position="120"/>
        <end position="214"/>
    </location>
</feature>
<organism evidence="3 4">
    <name type="scientific">Penicillium angulare</name>
    <dbReference type="NCBI Taxonomy" id="116970"/>
    <lineage>
        <taxon>Eukaryota</taxon>
        <taxon>Fungi</taxon>
        <taxon>Dikarya</taxon>
        <taxon>Ascomycota</taxon>
        <taxon>Pezizomycotina</taxon>
        <taxon>Eurotiomycetes</taxon>
        <taxon>Eurotiomycetidae</taxon>
        <taxon>Eurotiales</taxon>
        <taxon>Aspergillaceae</taxon>
        <taxon>Penicillium</taxon>
    </lineage>
</organism>
<sequence length="344" mass="38508">MAPSNQQRLNRRLNAYVPSSPTDHTKGFVSDLFKVLPKGGQQNLVENIFSLDDDGLRQHMQHIHDAMLVPLRAAGGKTPTEITLSPRYGEDLKSLDIDPISRNSQSQLRAHCLERDGGKCLATGVYEPKFTPLPPNAIAVPTNASHIIPFAMGIFNRQNTPEVHRHSEIWTTIGRYFPKLHRTMFTSEQINTEQNIMTLDSQIHGAFGAFQFAFMATRVRHEYRLELFDDMPSGLAVRLPESRMVRFEVHKGDWQLPNPDFLAMHAAIAKFFHMQGHGERIDKLLDRYQECGGLAPSGSTNVEALLSVSGLSLMSSNVAKEPEKEGKKKIDNPSMVGRGALQEN</sequence>
<evidence type="ECO:0000313" key="3">
    <source>
        <dbReference type="EMBL" id="KAJ5096705.1"/>
    </source>
</evidence>
<evidence type="ECO:0000259" key="2">
    <source>
        <dbReference type="Pfam" id="PF13391"/>
    </source>
</evidence>
<feature type="compositionally biased region" description="Basic and acidic residues" evidence="1">
    <location>
        <begin position="320"/>
        <end position="331"/>
    </location>
</feature>
<evidence type="ECO:0000256" key="1">
    <source>
        <dbReference type="SAM" id="MobiDB-lite"/>
    </source>
</evidence>
<dbReference type="Proteomes" id="UP001149165">
    <property type="component" value="Unassembled WGS sequence"/>
</dbReference>
<gene>
    <name evidence="3" type="ORF">N7456_007426</name>
</gene>
<name>A0A9W9K8E4_9EURO</name>
<dbReference type="OrthoDB" id="2104739at2759"/>
<reference evidence="3" key="1">
    <citation type="submission" date="2022-11" db="EMBL/GenBank/DDBJ databases">
        <authorList>
            <person name="Petersen C."/>
        </authorList>
    </citation>
    <scope>NUCLEOTIDE SEQUENCE</scope>
    <source>
        <strain evidence="3">IBT 30069</strain>
    </source>
</reference>